<dbReference type="Proteomes" id="UP000307768">
    <property type="component" value="Unassembled WGS sequence"/>
</dbReference>
<sequence length="158" mass="16054">MSIFSGRSPLRAAPALGGAIAVLLTLSGCSGDDDSPSSGPTTAAPPSLSSLGELDGLTMIDTSWEEFRTAKVTEVTGRPDARAVDVAFEASDAACEALAGYASQRDEDEVRVTIVIGQQEGCEPGAVVAAKTSVPLARPLGDAQPVASAYSKESIEIG</sequence>
<protein>
    <submittedName>
        <fullName evidence="2">Uncharacterized protein</fullName>
    </submittedName>
</protein>
<evidence type="ECO:0000256" key="1">
    <source>
        <dbReference type="SAM" id="MobiDB-lite"/>
    </source>
</evidence>
<dbReference type="OrthoDB" id="3830328at2"/>
<feature type="compositionally biased region" description="Low complexity" evidence="1">
    <location>
        <begin position="36"/>
        <end position="51"/>
    </location>
</feature>
<dbReference type="AlphaFoldDB" id="A0A5Q6RPH4"/>
<gene>
    <name evidence="2" type="ORF">FE697_018735</name>
</gene>
<evidence type="ECO:0000313" key="2">
    <source>
        <dbReference type="EMBL" id="KAA1419932.1"/>
    </source>
</evidence>
<dbReference type="EMBL" id="VDFQ02000006">
    <property type="protein sequence ID" value="KAA1419932.1"/>
    <property type="molecule type" value="Genomic_DNA"/>
</dbReference>
<dbReference type="PROSITE" id="PS51257">
    <property type="entry name" value="PROKAR_LIPOPROTEIN"/>
    <property type="match status" value="1"/>
</dbReference>
<evidence type="ECO:0000313" key="3">
    <source>
        <dbReference type="Proteomes" id="UP000307768"/>
    </source>
</evidence>
<feature type="region of interest" description="Disordered" evidence="1">
    <location>
        <begin position="31"/>
        <end position="53"/>
    </location>
</feature>
<reference evidence="2 3" key="1">
    <citation type="submission" date="2019-09" db="EMBL/GenBank/DDBJ databases">
        <title>Mumia zhuanghuii sp. nov. isolated from the intestinal contents of plateau pika (Ochotona curzoniae) in the Qinghai-Tibet plateau of China.</title>
        <authorList>
            <person name="Tian Z."/>
        </authorList>
    </citation>
    <scope>NUCLEOTIDE SEQUENCE [LARGE SCALE GENOMIC DNA]</scope>
    <source>
        <strain evidence="3">350</strain>
    </source>
</reference>
<organism evidence="2 3">
    <name type="scientific">Mumia zhuanghuii</name>
    <dbReference type="NCBI Taxonomy" id="2585211"/>
    <lineage>
        <taxon>Bacteria</taxon>
        <taxon>Bacillati</taxon>
        <taxon>Actinomycetota</taxon>
        <taxon>Actinomycetes</taxon>
        <taxon>Propionibacteriales</taxon>
        <taxon>Nocardioidaceae</taxon>
        <taxon>Mumia</taxon>
    </lineage>
</organism>
<dbReference type="RefSeq" id="WP_149771155.1">
    <property type="nucleotide sequence ID" value="NZ_VDFQ02000006.1"/>
</dbReference>
<accession>A0A5Q6RPH4</accession>
<comment type="caution">
    <text evidence="2">The sequence shown here is derived from an EMBL/GenBank/DDBJ whole genome shotgun (WGS) entry which is preliminary data.</text>
</comment>
<proteinExistence type="predicted"/>
<name>A0A5Q6RPH4_9ACTN</name>